<dbReference type="Proteomes" id="UP000324800">
    <property type="component" value="Unassembled WGS sequence"/>
</dbReference>
<evidence type="ECO:0000313" key="1">
    <source>
        <dbReference type="EMBL" id="KAA6373994.1"/>
    </source>
</evidence>
<sequence>MQNFLFIIESDIWFVNIFTVIQSNLCAASSVEDACLMEFVIVPLFPGVRI</sequence>
<gene>
    <name evidence="1" type="ORF">EZS28_030477</name>
</gene>
<reference evidence="1 2" key="1">
    <citation type="submission" date="2019-03" db="EMBL/GenBank/DDBJ databases">
        <title>Single cell metagenomics reveals metabolic interactions within the superorganism composed of flagellate Streblomastix strix and complex community of Bacteroidetes bacteria on its surface.</title>
        <authorList>
            <person name="Treitli S.C."/>
            <person name="Kolisko M."/>
            <person name="Husnik F."/>
            <person name="Keeling P."/>
            <person name="Hampl V."/>
        </authorList>
    </citation>
    <scope>NUCLEOTIDE SEQUENCE [LARGE SCALE GENOMIC DNA]</scope>
    <source>
        <strain evidence="1">ST1C</strain>
    </source>
</reference>
<name>A0A5J4UUP2_9EUKA</name>
<feature type="non-terminal residue" evidence="1">
    <location>
        <position position="50"/>
    </location>
</feature>
<proteinExistence type="predicted"/>
<comment type="caution">
    <text evidence="1">The sequence shown here is derived from an EMBL/GenBank/DDBJ whole genome shotgun (WGS) entry which is preliminary data.</text>
</comment>
<dbReference type="AlphaFoldDB" id="A0A5J4UUP2"/>
<accession>A0A5J4UUP2</accession>
<evidence type="ECO:0000313" key="2">
    <source>
        <dbReference type="Proteomes" id="UP000324800"/>
    </source>
</evidence>
<protein>
    <submittedName>
        <fullName evidence="1">Uncharacterized protein</fullName>
    </submittedName>
</protein>
<dbReference type="EMBL" id="SNRW01012307">
    <property type="protein sequence ID" value="KAA6373994.1"/>
    <property type="molecule type" value="Genomic_DNA"/>
</dbReference>
<organism evidence="1 2">
    <name type="scientific">Streblomastix strix</name>
    <dbReference type="NCBI Taxonomy" id="222440"/>
    <lineage>
        <taxon>Eukaryota</taxon>
        <taxon>Metamonada</taxon>
        <taxon>Preaxostyla</taxon>
        <taxon>Oxymonadida</taxon>
        <taxon>Streblomastigidae</taxon>
        <taxon>Streblomastix</taxon>
    </lineage>
</organism>